<evidence type="ECO:0000256" key="1">
    <source>
        <dbReference type="SAM" id="MobiDB-lite"/>
    </source>
</evidence>
<feature type="compositionally biased region" description="Basic and acidic residues" evidence="1">
    <location>
        <begin position="50"/>
        <end position="63"/>
    </location>
</feature>
<gene>
    <name evidence="2" type="ORF">ACFFIP_07525</name>
</gene>
<protein>
    <submittedName>
        <fullName evidence="2">Uncharacterized protein</fullName>
    </submittedName>
</protein>
<sequence length="63" mass="7006">MSNGHQQEDEEEFAEDWDFSDGFGGIPEDVDLTKNIGCASDAKKKSRRKAGTEKEEENKKGAD</sequence>
<dbReference type="Proteomes" id="UP001589797">
    <property type="component" value="Unassembled WGS sequence"/>
</dbReference>
<name>A0ABV6FRW0_9BACT</name>
<accession>A0ABV6FRW0</accession>
<organism evidence="2 3">
    <name type="scientific">Fontibacter flavus</name>
    <dbReference type="NCBI Taxonomy" id="654838"/>
    <lineage>
        <taxon>Bacteria</taxon>
        <taxon>Pseudomonadati</taxon>
        <taxon>Bacteroidota</taxon>
        <taxon>Cytophagia</taxon>
        <taxon>Cytophagales</taxon>
        <taxon>Cyclobacteriaceae</taxon>
        <taxon>Fontibacter</taxon>
    </lineage>
</organism>
<keyword evidence="3" id="KW-1185">Reference proteome</keyword>
<feature type="region of interest" description="Disordered" evidence="1">
    <location>
        <begin position="1"/>
        <end position="63"/>
    </location>
</feature>
<proteinExistence type="predicted"/>
<dbReference type="RefSeq" id="WP_382386983.1">
    <property type="nucleotide sequence ID" value="NZ_JBHLWI010000017.1"/>
</dbReference>
<reference evidence="2 3" key="1">
    <citation type="submission" date="2024-09" db="EMBL/GenBank/DDBJ databases">
        <authorList>
            <person name="Sun Q."/>
            <person name="Mori K."/>
        </authorList>
    </citation>
    <scope>NUCLEOTIDE SEQUENCE [LARGE SCALE GENOMIC DNA]</scope>
    <source>
        <strain evidence="2 3">CCM 7650</strain>
    </source>
</reference>
<comment type="caution">
    <text evidence="2">The sequence shown here is derived from an EMBL/GenBank/DDBJ whole genome shotgun (WGS) entry which is preliminary data.</text>
</comment>
<feature type="compositionally biased region" description="Acidic residues" evidence="1">
    <location>
        <begin position="8"/>
        <end position="19"/>
    </location>
</feature>
<evidence type="ECO:0000313" key="3">
    <source>
        <dbReference type="Proteomes" id="UP001589797"/>
    </source>
</evidence>
<evidence type="ECO:0000313" key="2">
    <source>
        <dbReference type="EMBL" id="MFC0262532.1"/>
    </source>
</evidence>
<dbReference type="EMBL" id="JBHLWI010000017">
    <property type="protein sequence ID" value="MFC0262532.1"/>
    <property type="molecule type" value="Genomic_DNA"/>
</dbReference>